<evidence type="ECO:0000256" key="6">
    <source>
        <dbReference type="RuleBase" id="RU003718"/>
    </source>
</evidence>
<dbReference type="Proteomes" id="UP000053660">
    <property type="component" value="Unassembled WGS sequence"/>
</dbReference>
<dbReference type="EMBL" id="KN612232">
    <property type="protein sequence ID" value="KHJ75959.1"/>
    <property type="molecule type" value="Genomic_DNA"/>
</dbReference>
<organism evidence="8 9">
    <name type="scientific">Oesophagostomum dentatum</name>
    <name type="common">Nodular worm</name>
    <dbReference type="NCBI Taxonomy" id="61180"/>
    <lineage>
        <taxon>Eukaryota</taxon>
        <taxon>Metazoa</taxon>
        <taxon>Ecdysozoa</taxon>
        <taxon>Nematoda</taxon>
        <taxon>Chromadorea</taxon>
        <taxon>Rhabditida</taxon>
        <taxon>Rhabditina</taxon>
        <taxon>Rhabditomorpha</taxon>
        <taxon>Strongyloidea</taxon>
        <taxon>Strongylidae</taxon>
        <taxon>Oesophagostomum</taxon>
    </lineage>
</organism>
<dbReference type="SUPFAM" id="SSF53756">
    <property type="entry name" value="UDP-Glycosyltransferase/glycogen phosphorylase"/>
    <property type="match status" value="1"/>
</dbReference>
<dbReference type="PROSITE" id="PS00375">
    <property type="entry name" value="UDPGT"/>
    <property type="match status" value="1"/>
</dbReference>
<comment type="subcellular location">
    <subcellularLocation>
        <location evidence="7">Membrane</location>
        <topology evidence="7">Single-pass membrane protein</topology>
    </subcellularLocation>
</comment>
<feature type="non-terminal residue" evidence="8">
    <location>
        <position position="1"/>
    </location>
</feature>
<dbReference type="OrthoDB" id="5835829at2759"/>
<evidence type="ECO:0000313" key="9">
    <source>
        <dbReference type="Proteomes" id="UP000053660"/>
    </source>
</evidence>
<comment type="catalytic activity">
    <reaction evidence="5 7">
        <text>glucuronate acceptor + UDP-alpha-D-glucuronate = acceptor beta-D-glucuronoside + UDP + H(+)</text>
        <dbReference type="Rhea" id="RHEA:21032"/>
        <dbReference type="ChEBI" id="CHEBI:15378"/>
        <dbReference type="ChEBI" id="CHEBI:58052"/>
        <dbReference type="ChEBI" id="CHEBI:58223"/>
        <dbReference type="ChEBI" id="CHEBI:132367"/>
        <dbReference type="ChEBI" id="CHEBI:132368"/>
        <dbReference type="EC" id="2.4.1.17"/>
    </reaction>
</comment>
<dbReference type="CDD" id="cd03784">
    <property type="entry name" value="GT1_Gtf-like"/>
    <property type="match status" value="1"/>
</dbReference>
<dbReference type="FunFam" id="3.40.50.2000:FF:000021">
    <property type="entry name" value="UDP-glucuronosyltransferase"/>
    <property type="match status" value="1"/>
</dbReference>
<keyword evidence="9" id="KW-1185">Reference proteome</keyword>
<dbReference type="Gene3D" id="3.40.50.2000">
    <property type="entry name" value="Glycogen Phosphorylase B"/>
    <property type="match status" value="1"/>
</dbReference>
<evidence type="ECO:0000256" key="5">
    <source>
        <dbReference type="ARBA" id="ARBA00047475"/>
    </source>
</evidence>
<gene>
    <name evidence="8" type="ORF">OESDEN_24422</name>
</gene>
<keyword evidence="4" id="KW-0732">Signal</keyword>
<dbReference type="GO" id="GO:0015020">
    <property type="term" value="F:glucuronosyltransferase activity"/>
    <property type="evidence" value="ECO:0007669"/>
    <property type="project" value="UniProtKB-EC"/>
</dbReference>
<keyword evidence="3 6" id="KW-0808">Transferase</keyword>
<proteinExistence type="inferred from homology"/>
<evidence type="ECO:0000256" key="1">
    <source>
        <dbReference type="ARBA" id="ARBA00009995"/>
    </source>
</evidence>
<name>A0A0B1RTG4_OESDE</name>
<dbReference type="InterPro" id="IPR035595">
    <property type="entry name" value="UDP_glycos_trans_CS"/>
</dbReference>
<dbReference type="AlphaFoldDB" id="A0A0B1RTG4"/>
<reference evidence="8 9" key="1">
    <citation type="submission" date="2014-03" db="EMBL/GenBank/DDBJ databases">
        <title>Draft genome of the hookworm Oesophagostomum dentatum.</title>
        <authorList>
            <person name="Mitreva M."/>
        </authorList>
    </citation>
    <scope>NUCLEOTIDE SEQUENCE [LARGE SCALE GENOMIC DNA]</scope>
    <source>
        <strain evidence="8 9">OD-Hann</strain>
    </source>
</reference>
<dbReference type="EC" id="2.4.1.17" evidence="7"/>
<keyword evidence="2 6" id="KW-0328">Glycosyltransferase</keyword>
<dbReference type="Pfam" id="PF00201">
    <property type="entry name" value="UDPGT"/>
    <property type="match status" value="1"/>
</dbReference>
<evidence type="ECO:0000256" key="2">
    <source>
        <dbReference type="ARBA" id="ARBA00022676"/>
    </source>
</evidence>
<dbReference type="PANTHER" id="PTHR48043:SF154">
    <property type="entry name" value="GLUCURONOSYLTRANSFERASE"/>
    <property type="match status" value="1"/>
</dbReference>
<evidence type="ECO:0000256" key="3">
    <source>
        <dbReference type="ARBA" id="ARBA00022679"/>
    </source>
</evidence>
<dbReference type="InterPro" id="IPR050271">
    <property type="entry name" value="UDP-glycosyltransferase"/>
</dbReference>
<evidence type="ECO:0000256" key="7">
    <source>
        <dbReference type="RuleBase" id="RU362059"/>
    </source>
</evidence>
<evidence type="ECO:0000256" key="4">
    <source>
        <dbReference type="ARBA" id="ARBA00022729"/>
    </source>
</evidence>
<comment type="similarity">
    <text evidence="1 6">Belongs to the UDP-glycosyltransferase family.</text>
</comment>
<accession>A0A0B1RTG4</accession>
<sequence>LYQTLFIVELDPDFKYSTGTQFVNHIIRYSSPYHNSADWRSLTFKRNEVFNSILGFNFIDLIKVQMYAYRVCKGILEDSGLIRLMHDSKFDLGVFEMFHHCPAGVMELAGIPKTMLVSAIGIGYHHYRLLGMERQSSFVPASFTMCGGRMTFLERLYNVFINGCGFVFSNIFEHFEQSLFERRFPGFKVLHDLVKDKTDFMLMNSNEFTESTRPTLRSIQYVGGATIPEPEPLDEDFDWILSRGSKGAILFSLGSLVKPSNMPLAFREGAFIFIDTFVDAFRAFPDYSVLWKDDIEMNFTYPNIHFREWVPQVDLLADGRVKLFITHCGMNSMQESLLFGVPMVTIPLFADQDSNAAVAAERGYSVNLNKLSITTEKIIDAISAVLGKPGEERYRITSYFLRLIQYV</sequence>
<dbReference type="PANTHER" id="PTHR48043">
    <property type="entry name" value="EG:EG0003.4 PROTEIN-RELATED"/>
    <property type="match status" value="1"/>
</dbReference>
<evidence type="ECO:0000313" key="8">
    <source>
        <dbReference type="EMBL" id="KHJ75959.1"/>
    </source>
</evidence>
<protein>
    <recommendedName>
        <fullName evidence="7">UDP-glucuronosyltransferase</fullName>
        <ecNumber evidence="7">2.4.1.17</ecNumber>
    </recommendedName>
</protein>
<dbReference type="GO" id="GO:0016020">
    <property type="term" value="C:membrane"/>
    <property type="evidence" value="ECO:0007669"/>
    <property type="project" value="UniProtKB-SubCell"/>
</dbReference>
<dbReference type="InterPro" id="IPR002213">
    <property type="entry name" value="UDP_glucos_trans"/>
</dbReference>